<gene>
    <name evidence="1" type="ORF">V4C56_26510</name>
</gene>
<comment type="caution">
    <text evidence="1">The sequence shown here is derived from an EMBL/GenBank/DDBJ whole genome shotgun (WGS) entry which is preliminary data.</text>
</comment>
<dbReference type="EMBL" id="JAZHGA010000021">
    <property type="protein sequence ID" value="MEM5343166.1"/>
    <property type="molecule type" value="Genomic_DNA"/>
</dbReference>
<keyword evidence="2" id="KW-1185">Reference proteome</keyword>
<name>A0ABU9R7X9_9BURK</name>
<evidence type="ECO:0000313" key="2">
    <source>
        <dbReference type="Proteomes" id="UP001481677"/>
    </source>
</evidence>
<protein>
    <submittedName>
        <fullName evidence="1">Uncharacterized protein</fullName>
    </submittedName>
</protein>
<sequence length="106" mass="12027">MYELLVHCHDERSSMCKAMRCARERDPGKGAAQQVTGKVNEEVGKTRDAGVMTRRQCTLSSDSLELAKEKLIIIVDDSFFFGPTTCQIESRLIQFMRQDSAHTDRD</sequence>
<dbReference type="RefSeq" id="WP_342959199.1">
    <property type="nucleotide sequence ID" value="NZ_JAZHGA010000021.1"/>
</dbReference>
<proteinExistence type="predicted"/>
<dbReference type="Proteomes" id="UP001481677">
    <property type="component" value="Unassembled WGS sequence"/>
</dbReference>
<accession>A0ABU9R7X9</accession>
<organism evidence="1 2">
    <name type="scientific">Paraburkholderia azotifigens</name>
    <dbReference type="NCBI Taxonomy" id="2057004"/>
    <lineage>
        <taxon>Bacteria</taxon>
        <taxon>Pseudomonadati</taxon>
        <taxon>Pseudomonadota</taxon>
        <taxon>Betaproteobacteria</taxon>
        <taxon>Burkholderiales</taxon>
        <taxon>Burkholderiaceae</taxon>
        <taxon>Paraburkholderia</taxon>
    </lineage>
</organism>
<evidence type="ECO:0000313" key="1">
    <source>
        <dbReference type="EMBL" id="MEM5343166.1"/>
    </source>
</evidence>
<reference evidence="1 2" key="1">
    <citation type="submission" date="2024-01" db="EMBL/GenBank/DDBJ databases">
        <title>The diversity of rhizobia nodulating Mimosa spp. in eleven states of Brazil covering several biomes is determined by host plant, location, and edaphic factors.</title>
        <authorList>
            <person name="Rouws L."/>
            <person name="Barauna A."/>
            <person name="Beukes C."/>
            <person name="De Faria S.M."/>
            <person name="Gross E."/>
            <person name="Dos Reis Junior F.B."/>
            <person name="Simon M."/>
            <person name="Maluk M."/>
            <person name="Odee D.W."/>
            <person name="Kenicer G."/>
            <person name="Young J.P.W."/>
            <person name="Reis V.M."/>
            <person name="Zilli J."/>
            <person name="James E.K."/>
        </authorList>
    </citation>
    <scope>NUCLEOTIDE SEQUENCE [LARGE SCALE GENOMIC DNA]</scope>
    <source>
        <strain evidence="1 2">JPY530</strain>
    </source>
</reference>